<keyword evidence="8" id="KW-1185">Reference proteome</keyword>
<evidence type="ECO:0000256" key="1">
    <source>
        <dbReference type="ARBA" id="ARBA00004651"/>
    </source>
</evidence>
<keyword evidence="2" id="KW-1003">Cell membrane</keyword>
<sequence length="215" mass="22940">MFSGYVPDLAILAQFAVATIIIAITPGPDMTLFVGRALSEGRSAGLACMAGALTGCLIHTTMVAFGLSALIVASPQAFLALKIFGAGYLVWLAWQAIWKGSAFSPEKKAGPQHTLLQNWATGIGINLLNPKIILFFMTFLPQFVSVEDPHAAAKLFFLGFMFIVVSLPVTVPMVLAADGFSGLLRKSPRVTRAIDYLFAGVFSAFALKILTAQAR</sequence>
<dbReference type="AlphaFoldDB" id="A0A1X7MS87"/>
<evidence type="ECO:0000313" key="8">
    <source>
        <dbReference type="Proteomes" id="UP000193083"/>
    </source>
</evidence>
<dbReference type="PIRSF" id="PIRSF006324">
    <property type="entry name" value="LeuE"/>
    <property type="match status" value="1"/>
</dbReference>
<evidence type="ECO:0000256" key="6">
    <source>
        <dbReference type="SAM" id="Phobius"/>
    </source>
</evidence>
<evidence type="ECO:0000313" key="7">
    <source>
        <dbReference type="EMBL" id="SMH27484.1"/>
    </source>
</evidence>
<dbReference type="OrthoDB" id="9804822at2"/>
<evidence type="ECO:0000256" key="4">
    <source>
        <dbReference type="ARBA" id="ARBA00022989"/>
    </source>
</evidence>
<feature type="transmembrane region" description="Helical" evidence="6">
    <location>
        <begin position="46"/>
        <end position="71"/>
    </location>
</feature>
<dbReference type="EMBL" id="FXBL01000004">
    <property type="protein sequence ID" value="SMH27484.1"/>
    <property type="molecule type" value="Genomic_DNA"/>
</dbReference>
<evidence type="ECO:0000256" key="2">
    <source>
        <dbReference type="ARBA" id="ARBA00022475"/>
    </source>
</evidence>
<comment type="subcellular location">
    <subcellularLocation>
        <location evidence="1">Cell membrane</location>
        <topology evidence="1">Multi-pass membrane protein</topology>
    </subcellularLocation>
</comment>
<feature type="transmembrane region" description="Helical" evidence="6">
    <location>
        <begin position="155"/>
        <end position="175"/>
    </location>
</feature>
<gene>
    <name evidence="7" type="ORF">SAMN02982922_0534</name>
</gene>
<name>A0A1X7MS87_9HYPH</name>
<keyword evidence="4 6" id="KW-1133">Transmembrane helix</keyword>
<dbReference type="Pfam" id="PF01810">
    <property type="entry name" value="LysE"/>
    <property type="match status" value="1"/>
</dbReference>
<evidence type="ECO:0000256" key="3">
    <source>
        <dbReference type="ARBA" id="ARBA00022692"/>
    </source>
</evidence>
<evidence type="ECO:0000256" key="5">
    <source>
        <dbReference type="ARBA" id="ARBA00023136"/>
    </source>
</evidence>
<proteinExistence type="predicted"/>
<feature type="transmembrane region" description="Helical" evidence="6">
    <location>
        <begin position="77"/>
        <end position="98"/>
    </location>
</feature>
<keyword evidence="5 6" id="KW-0472">Membrane</keyword>
<protein>
    <submittedName>
        <fullName evidence="7">Threonine/homoserine/homoserine lactone efflux protein</fullName>
    </submittedName>
</protein>
<dbReference type="PANTHER" id="PTHR30086">
    <property type="entry name" value="ARGININE EXPORTER PROTEIN ARGO"/>
    <property type="match status" value="1"/>
</dbReference>
<feature type="transmembrane region" description="Helical" evidence="6">
    <location>
        <begin position="12"/>
        <end position="34"/>
    </location>
</feature>
<keyword evidence="3 6" id="KW-0812">Transmembrane</keyword>
<dbReference type="PANTHER" id="PTHR30086:SF20">
    <property type="entry name" value="ARGININE EXPORTER PROTEIN ARGO-RELATED"/>
    <property type="match status" value="1"/>
</dbReference>
<reference evidence="7 8" key="1">
    <citation type="submission" date="2017-04" db="EMBL/GenBank/DDBJ databases">
        <authorList>
            <person name="Afonso C.L."/>
            <person name="Miller P.J."/>
            <person name="Scott M.A."/>
            <person name="Spackman E."/>
            <person name="Goraichik I."/>
            <person name="Dimitrov K.M."/>
            <person name="Suarez D.L."/>
            <person name="Swayne D.E."/>
        </authorList>
    </citation>
    <scope>NUCLEOTIDE SEQUENCE [LARGE SCALE GENOMIC DNA]</scope>
    <source>
        <strain evidence="7 8">B5P</strain>
    </source>
</reference>
<organism evidence="7 8">
    <name type="scientific">Mesorhizobium australicum</name>
    <dbReference type="NCBI Taxonomy" id="536018"/>
    <lineage>
        <taxon>Bacteria</taxon>
        <taxon>Pseudomonadati</taxon>
        <taxon>Pseudomonadota</taxon>
        <taxon>Alphaproteobacteria</taxon>
        <taxon>Hyphomicrobiales</taxon>
        <taxon>Phyllobacteriaceae</taxon>
        <taxon>Mesorhizobium</taxon>
    </lineage>
</organism>
<dbReference type="Proteomes" id="UP000193083">
    <property type="component" value="Unassembled WGS sequence"/>
</dbReference>
<feature type="transmembrane region" description="Helical" evidence="6">
    <location>
        <begin position="196"/>
        <end position="214"/>
    </location>
</feature>
<dbReference type="RefSeq" id="WP_085462736.1">
    <property type="nucleotide sequence ID" value="NZ_FXBL01000004.1"/>
</dbReference>
<dbReference type="GO" id="GO:0015171">
    <property type="term" value="F:amino acid transmembrane transporter activity"/>
    <property type="evidence" value="ECO:0007669"/>
    <property type="project" value="TreeGrafter"/>
</dbReference>
<accession>A0A1X7MS87</accession>
<dbReference type="InterPro" id="IPR001123">
    <property type="entry name" value="LeuE-type"/>
</dbReference>
<dbReference type="GO" id="GO:0005886">
    <property type="term" value="C:plasma membrane"/>
    <property type="evidence" value="ECO:0007669"/>
    <property type="project" value="UniProtKB-SubCell"/>
</dbReference>
<feature type="transmembrane region" description="Helical" evidence="6">
    <location>
        <begin position="119"/>
        <end position="143"/>
    </location>
</feature>